<keyword evidence="1" id="KW-0732">Signal</keyword>
<dbReference type="EMBL" id="QXFH01000072">
    <property type="protein sequence ID" value="RIV32831.1"/>
    <property type="molecule type" value="Genomic_DNA"/>
</dbReference>
<dbReference type="RefSeq" id="WP_119608098.1">
    <property type="nucleotide sequence ID" value="NZ_QXFH01000072.1"/>
</dbReference>
<comment type="caution">
    <text evidence="2">The sequence shown here is derived from an EMBL/GenBank/DDBJ whole genome shotgun (WGS) entry which is preliminary data.</text>
</comment>
<dbReference type="Proteomes" id="UP000266067">
    <property type="component" value="Unassembled WGS sequence"/>
</dbReference>
<evidence type="ECO:0000313" key="2">
    <source>
        <dbReference type="EMBL" id="RIV32831.1"/>
    </source>
</evidence>
<keyword evidence="3" id="KW-1185">Reference proteome</keyword>
<accession>A0A3A1N927</accession>
<evidence type="ECO:0000256" key="1">
    <source>
        <dbReference type="SAM" id="SignalP"/>
    </source>
</evidence>
<feature type="chain" id="PRO_5017189827" description="Sensor of ECF-type sigma factor" evidence="1">
    <location>
        <begin position="21"/>
        <end position="146"/>
    </location>
</feature>
<feature type="signal peptide" evidence="1">
    <location>
        <begin position="1"/>
        <end position="20"/>
    </location>
</feature>
<dbReference type="AlphaFoldDB" id="A0A3A1N927"/>
<name>A0A3A1N927_9FLAO</name>
<protein>
    <recommendedName>
        <fullName evidence="4">Sensor of ECF-type sigma factor</fullName>
    </recommendedName>
</protein>
<proteinExistence type="predicted"/>
<gene>
    <name evidence="2" type="ORF">D2V08_10395</name>
</gene>
<reference evidence="2 3" key="1">
    <citation type="submission" date="2018-08" db="EMBL/GenBank/DDBJ databases">
        <title>Proposal of Muricauda 72 sp.nov. and Muricauda NH166 sp.nov., isolated from seawater.</title>
        <authorList>
            <person name="Cheng H."/>
            <person name="Wu Y.-H."/>
            <person name="Guo L.-L."/>
            <person name="Xu X.-W."/>
        </authorList>
    </citation>
    <scope>NUCLEOTIDE SEQUENCE [LARGE SCALE GENOMIC DNA]</scope>
    <source>
        <strain evidence="2 3">KCTC 22173</strain>
    </source>
</reference>
<evidence type="ECO:0000313" key="3">
    <source>
        <dbReference type="Proteomes" id="UP000266067"/>
    </source>
</evidence>
<sequence length="146" mass="17361">MNKRVLILCFLLFGTFLMHAQGPGRERIKSLKVAFITERVGLTSEEAQQFWPIYNEHEKTLENMRRKERMELHANISRVQELSMNESEKLLDNLLTLQFEKQKAERDFLSKLKTVIPAKKVLLLVKAEEDFKRQMIQQFRKRRGRG</sequence>
<organism evidence="2 3">
    <name type="scientific">Flagellimonas lutimaris</name>
    <dbReference type="NCBI Taxonomy" id="475082"/>
    <lineage>
        <taxon>Bacteria</taxon>
        <taxon>Pseudomonadati</taxon>
        <taxon>Bacteroidota</taxon>
        <taxon>Flavobacteriia</taxon>
        <taxon>Flavobacteriales</taxon>
        <taxon>Flavobacteriaceae</taxon>
        <taxon>Flagellimonas</taxon>
    </lineage>
</organism>
<evidence type="ECO:0008006" key="4">
    <source>
        <dbReference type="Google" id="ProtNLM"/>
    </source>
</evidence>
<dbReference type="OrthoDB" id="675330at2"/>